<keyword evidence="5" id="KW-0699">rRNA-binding</keyword>
<dbReference type="GO" id="GO:0003735">
    <property type="term" value="F:structural constituent of ribosome"/>
    <property type="evidence" value="ECO:0007669"/>
    <property type="project" value="InterPro"/>
</dbReference>
<dbReference type="PANTHER" id="PTHR10746:SF6">
    <property type="entry name" value="LARGE RIBOSOMAL SUBUNIT PROTEIN UL4M"/>
    <property type="match status" value="1"/>
</dbReference>
<feature type="region of interest" description="Disordered" evidence="6">
    <location>
        <begin position="51"/>
        <end position="97"/>
    </location>
</feature>
<dbReference type="Pfam" id="PF00573">
    <property type="entry name" value="Ribosomal_L4"/>
    <property type="match status" value="1"/>
</dbReference>
<sequence>MEAVIYNQTGKETGKIKLPETVFGLPWNEDLVHQVATSMMANKRTPIAHTKTRGEVSGTGKKPWRQKGTGRARHGSRRSPIWVGGGVTHGPRNDKDYSKKINKKMKAKALFTVLSRKFKDGEVFFLDNISLKEPKTKEAKNIIVSLSKIKEMNSINRRKNAVFIALQEKNTNTLKSFSNFGNLEVGDVKDLNVLDLLQYRYLIVTQPEESMKTFSVKLSSKVKIAPKTEKIKTEIKAKTKVKAKVKVK</sequence>
<keyword evidence="2 5" id="KW-0689">Ribosomal protein</keyword>
<evidence type="ECO:0000256" key="2">
    <source>
        <dbReference type="ARBA" id="ARBA00022980"/>
    </source>
</evidence>
<accession>A0A1G2TYB1</accession>
<dbReference type="GO" id="GO:0006412">
    <property type="term" value="P:translation"/>
    <property type="evidence" value="ECO:0007669"/>
    <property type="project" value="UniProtKB-UniRule"/>
</dbReference>
<dbReference type="Gene3D" id="3.40.1370.10">
    <property type="match status" value="1"/>
</dbReference>
<proteinExistence type="inferred from homology"/>
<dbReference type="InterPro" id="IPR002136">
    <property type="entry name" value="Ribosomal_uL4"/>
</dbReference>
<dbReference type="NCBIfam" id="TIGR03953">
    <property type="entry name" value="rplD_bact"/>
    <property type="match status" value="1"/>
</dbReference>
<feature type="compositionally biased region" description="Basic residues" evidence="6">
    <location>
        <begin position="62"/>
        <end position="77"/>
    </location>
</feature>
<dbReference type="SUPFAM" id="SSF52166">
    <property type="entry name" value="Ribosomal protein L4"/>
    <property type="match status" value="1"/>
</dbReference>
<dbReference type="InterPro" id="IPR013005">
    <property type="entry name" value="Ribosomal_uL4-like"/>
</dbReference>
<comment type="caution">
    <text evidence="7">The sequence shown here is derived from an EMBL/GenBank/DDBJ whole genome shotgun (WGS) entry which is preliminary data.</text>
</comment>
<dbReference type="InterPro" id="IPR023574">
    <property type="entry name" value="Ribosomal_uL4_dom_sf"/>
</dbReference>
<reference evidence="7 8" key="1">
    <citation type="journal article" date="2016" name="Nat. Commun.">
        <title>Thousands of microbial genomes shed light on interconnected biogeochemical processes in an aquifer system.</title>
        <authorList>
            <person name="Anantharaman K."/>
            <person name="Brown C.T."/>
            <person name="Hug L.A."/>
            <person name="Sharon I."/>
            <person name="Castelle C.J."/>
            <person name="Probst A.J."/>
            <person name="Thomas B.C."/>
            <person name="Singh A."/>
            <person name="Wilkins M.J."/>
            <person name="Karaoz U."/>
            <person name="Brodie E.L."/>
            <person name="Williams K.H."/>
            <person name="Hubbard S.S."/>
            <person name="Banfield J.F."/>
        </authorList>
    </citation>
    <scope>NUCLEOTIDE SEQUENCE [LARGE SCALE GENOMIC DNA]</scope>
</reference>
<comment type="function">
    <text evidence="5">One of the primary rRNA binding proteins, this protein initially binds near the 5'-end of the 23S rRNA. It is important during the early stages of 50S assembly. It makes multiple contacts with different domains of the 23S rRNA in the assembled 50S subunit and ribosome.</text>
</comment>
<evidence type="ECO:0000256" key="4">
    <source>
        <dbReference type="ARBA" id="ARBA00035244"/>
    </source>
</evidence>
<organism evidence="7 8">
    <name type="scientific">Candidatus Zambryskibacteria bacterium RIFCSPLOWO2_01_FULL_35_19</name>
    <dbReference type="NCBI Taxonomy" id="1802757"/>
    <lineage>
        <taxon>Bacteria</taxon>
        <taxon>Candidatus Zambryskiibacteriota</taxon>
    </lineage>
</organism>
<comment type="similarity">
    <text evidence="1 5">Belongs to the universal ribosomal protein uL4 family.</text>
</comment>
<dbReference type="EMBL" id="MHWA01000004">
    <property type="protein sequence ID" value="OHB02295.1"/>
    <property type="molecule type" value="Genomic_DNA"/>
</dbReference>
<evidence type="ECO:0000313" key="8">
    <source>
        <dbReference type="Proteomes" id="UP000178404"/>
    </source>
</evidence>
<dbReference type="PANTHER" id="PTHR10746">
    <property type="entry name" value="50S RIBOSOMAL PROTEIN L4"/>
    <property type="match status" value="1"/>
</dbReference>
<evidence type="ECO:0000313" key="7">
    <source>
        <dbReference type="EMBL" id="OHB02295.1"/>
    </source>
</evidence>
<name>A0A1G2TYB1_9BACT</name>
<comment type="function">
    <text evidence="5">Forms part of the polypeptide exit tunnel.</text>
</comment>
<dbReference type="GO" id="GO:0005840">
    <property type="term" value="C:ribosome"/>
    <property type="evidence" value="ECO:0007669"/>
    <property type="project" value="UniProtKB-KW"/>
</dbReference>
<dbReference type="Proteomes" id="UP000178404">
    <property type="component" value="Unassembled WGS sequence"/>
</dbReference>
<gene>
    <name evidence="5" type="primary">rplD</name>
    <name evidence="7" type="ORF">A3A90_00645</name>
</gene>
<keyword evidence="3 5" id="KW-0687">Ribonucleoprotein</keyword>
<dbReference type="GO" id="GO:1990904">
    <property type="term" value="C:ribonucleoprotein complex"/>
    <property type="evidence" value="ECO:0007669"/>
    <property type="project" value="UniProtKB-KW"/>
</dbReference>
<dbReference type="GO" id="GO:0019843">
    <property type="term" value="F:rRNA binding"/>
    <property type="evidence" value="ECO:0007669"/>
    <property type="project" value="UniProtKB-UniRule"/>
</dbReference>
<evidence type="ECO:0000256" key="1">
    <source>
        <dbReference type="ARBA" id="ARBA00010528"/>
    </source>
</evidence>
<dbReference type="AlphaFoldDB" id="A0A1G2TYB1"/>
<evidence type="ECO:0000256" key="5">
    <source>
        <dbReference type="HAMAP-Rule" id="MF_01328"/>
    </source>
</evidence>
<protein>
    <recommendedName>
        <fullName evidence="4 5">Large ribosomal subunit protein uL4</fullName>
    </recommendedName>
</protein>
<comment type="subunit">
    <text evidence="5">Part of the 50S ribosomal subunit.</text>
</comment>
<dbReference type="HAMAP" id="MF_01328_B">
    <property type="entry name" value="Ribosomal_uL4_B"/>
    <property type="match status" value="1"/>
</dbReference>
<keyword evidence="5" id="KW-0694">RNA-binding</keyword>
<evidence type="ECO:0000256" key="3">
    <source>
        <dbReference type="ARBA" id="ARBA00023274"/>
    </source>
</evidence>
<evidence type="ECO:0000256" key="6">
    <source>
        <dbReference type="SAM" id="MobiDB-lite"/>
    </source>
</evidence>